<organism evidence="7">
    <name type="scientific">Planktothricoides raciborskii GIHE-MW2</name>
    <dbReference type="NCBI Taxonomy" id="2792601"/>
    <lineage>
        <taxon>Bacteria</taxon>
        <taxon>Bacillati</taxon>
        <taxon>Cyanobacteriota</taxon>
        <taxon>Cyanophyceae</taxon>
        <taxon>Oscillatoriophycideae</taxon>
        <taxon>Oscillatoriales</taxon>
        <taxon>Oscillatoriaceae</taxon>
        <taxon>Planktothricoides</taxon>
    </lineage>
</organism>
<protein>
    <submittedName>
        <fullName evidence="7">4Fe-4S single cluster domain-containing protein</fullName>
    </submittedName>
</protein>
<dbReference type="SFLD" id="SFLDF00299">
    <property type="entry name" value="anaerobic_ribonucleoside-triph"/>
    <property type="match status" value="1"/>
</dbReference>
<dbReference type="InterPro" id="IPR034457">
    <property type="entry name" value="Organic_radical-activating"/>
</dbReference>
<keyword evidence="4" id="KW-0479">Metal-binding</keyword>
<evidence type="ECO:0000313" key="7">
    <source>
        <dbReference type="EMBL" id="XCM36527.1"/>
    </source>
</evidence>
<dbReference type="InterPro" id="IPR013785">
    <property type="entry name" value="Aldolase_TIM"/>
</dbReference>
<dbReference type="GO" id="GO:0051539">
    <property type="term" value="F:4 iron, 4 sulfur cluster binding"/>
    <property type="evidence" value="ECO:0007669"/>
    <property type="project" value="UniProtKB-KW"/>
</dbReference>
<dbReference type="SFLD" id="SFLDS00029">
    <property type="entry name" value="Radical_SAM"/>
    <property type="match status" value="1"/>
</dbReference>
<dbReference type="AlphaFoldDB" id="A0AAU8JCR6"/>
<dbReference type="GO" id="GO:0043365">
    <property type="term" value="F:[formate-C-acetyltransferase]-activating enzyme activity"/>
    <property type="evidence" value="ECO:0007669"/>
    <property type="project" value="InterPro"/>
</dbReference>
<evidence type="ECO:0000256" key="1">
    <source>
        <dbReference type="ARBA" id="ARBA00001966"/>
    </source>
</evidence>
<dbReference type="SUPFAM" id="SSF102114">
    <property type="entry name" value="Radical SAM enzymes"/>
    <property type="match status" value="1"/>
</dbReference>
<keyword evidence="6" id="KW-0411">Iron-sulfur</keyword>
<comment type="cofactor">
    <cofactor evidence="1">
        <name>[4Fe-4S] cluster</name>
        <dbReference type="ChEBI" id="CHEBI:49883"/>
    </cofactor>
</comment>
<dbReference type="Pfam" id="PF13353">
    <property type="entry name" value="Fer4_12"/>
    <property type="match status" value="1"/>
</dbReference>
<keyword evidence="5" id="KW-0408">Iron</keyword>
<gene>
    <name evidence="7" type="ORF">ABWT76_005291</name>
</gene>
<evidence type="ECO:0000256" key="4">
    <source>
        <dbReference type="ARBA" id="ARBA00022723"/>
    </source>
</evidence>
<dbReference type="InterPro" id="IPR012837">
    <property type="entry name" value="NrdG"/>
</dbReference>
<evidence type="ECO:0000256" key="6">
    <source>
        <dbReference type="ARBA" id="ARBA00023014"/>
    </source>
</evidence>
<name>A0AAU8JCR6_9CYAN</name>
<reference evidence="7" key="1">
    <citation type="submission" date="2024-07" db="EMBL/GenBank/DDBJ databases">
        <authorList>
            <person name="Kim Y.J."/>
            <person name="Jeong J.Y."/>
        </authorList>
    </citation>
    <scope>NUCLEOTIDE SEQUENCE</scope>
    <source>
        <strain evidence="7">GIHE-MW2</strain>
    </source>
</reference>
<dbReference type="GO" id="GO:0046872">
    <property type="term" value="F:metal ion binding"/>
    <property type="evidence" value="ECO:0007669"/>
    <property type="project" value="UniProtKB-KW"/>
</dbReference>
<dbReference type="SFLD" id="SFLDG01066">
    <property type="entry name" value="organic_radical-activating_enz"/>
    <property type="match status" value="1"/>
</dbReference>
<dbReference type="Gene3D" id="3.20.20.70">
    <property type="entry name" value="Aldolase class I"/>
    <property type="match status" value="1"/>
</dbReference>
<keyword evidence="3" id="KW-0949">S-adenosyl-L-methionine</keyword>
<evidence type="ECO:0000256" key="3">
    <source>
        <dbReference type="ARBA" id="ARBA00022691"/>
    </source>
</evidence>
<proteinExistence type="predicted"/>
<accession>A0AAU8JCR6</accession>
<keyword evidence="2" id="KW-0004">4Fe-4S</keyword>
<dbReference type="SFLD" id="SFLDG01063">
    <property type="entry name" value="activating_enzymes__group_1"/>
    <property type="match status" value="1"/>
</dbReference>
<dbReference type="InterPro" id="IPR058240">
    <property type="entry name" value="rSAM_sf"/>
</dbReference>
<dbReference type="PANTHER" id="PTHR30352:SF2">
    <property type="entry name" value="ANAEROBIC RIBONUCLEOSIDE-TRIPHOSPHATE REDUCTASE-ACTIVATING PROTEIN"/>
    <property type="match status" value="1"/>
</dbReference>
<evidence type="ECO:0000256" key="5">
    <source>
        <dbReference type="ARBA" id="ARBA00023004"/>
    </source>
</evidence>
<evidence type="ECO:0000256" key="2">
    <source>
        <dbReference type="ARBA" id="ARBA00022485"/>
    </source>
</evidence>
<dbReference type="PANTHER" id="PTHR30352">
    <property type="entry name" value="PYRUVATE FORMATE-LYASE-ACTIVATING ENZYME"/>
    <property type="match status" value="1"/>
</dbReference>
<dbReference type="InterPro" id="IPR007197">
    <property type="entry name" value="rSAM"/>
</dbReference>
<dbReference type="RefSeq" id="WP_190880826.1">
    <property type="nucleotide sequence ID" value="NZ_CP159837.1"/>
</dbReference>
<dbReference type="EMBL" id="CP159837">
    <property type="protein sequence ID" value="XCM36527.1"/>
    <property type="molecule type" value="Genomic_DNA"/>
</dbReference>
<sequence length="204" mass="22750">MTLLNLAEICPVTRTLGPGQRFALWVQGCCFNCGDCISPEWIPQIQAHLVEPTILAQTILSVPGTEGVTISGGEPMLQAAGLSELLTELRQQKDLSIICFTGFTLEQLLAKSDRNIQRFLLQLDVLIDGQYMAELNDNQGWRGSANQVVHFLTDRHLPEVDLFRDRPRNVEIHLRHDAALMVGIPPHNFSQHFRQAIDVASGKT</sequence>
<dbReference type="GO" id="GO:0004748">
    <property type="term" value="F:ribonucleoside-diphosphate reductase activity, thioredoxin disulfide as acceptor"/>
    <property type="evidence" value="ECO:0007669"/>
    <property type="project" value="TreeGrafter"/>
</dbReference>